<feature type="compositionally biased region" description="Polar residues" evidence="1">
    <location>
        <begin position="122"/>
        <end position="131"/>
    </location>
</feature>
<dbReference type="AlphaFoldDB" id="A0A183AG14"/>
<sequence length="131" mass="14883">MIHSPNLRGSVLEEDVTDYEELPYHPCYAPSDDRTSMYDLLDDDTKHGCTAPIESPKESKPNSHSLFDPITPDNKKTQTRNTGSHTFPNMLYLQPRMLLKPDGSEETEQSDETKVFSEPWPKTNNVTNPDS</sequence>
<dbReference type="Proteomes" id="UP000272942">
    <property type="component" value="Unassembled WGS sequence"/>
</dbReference>
<evidence type="ECO:0000313" key="4">
    <source>
        <dbReference type="WBParaSite" id="ECPE_0000591201-mRNA-1"/>
    </source>
</evidence>
<feature type="region of interest" description="Disordered" evidence="1">
    <location>
        <begin position="1"/>
        <end position="131"/>
    </location>
</feature>
<keyword evidence="3" id="KW-1185">Reference proteome</keyword>
<organism evidence="4">
    <name type="scientific">Echinostoma caproni</name>
    <dbReference type="NCBI Taxonomy" id="27848"/>
    <lineage>
        <taxon>Eukaryota</taxon>
        <taxon>Metazoa</taxon>
        <taxon>Spiralia</taxon>
        <taxon>Lophotrochozoa</taxon>
        <taxon>Platyhelminthes</taxon>
        <taxon>Trematoda</taxon>
        <taxon>Digenea</taxon>
        <taxon>Plagiorchiida</taxon>
        <taxon>Echinostomata</taxon>
        <taxon>Echinostomatoidea</taxon>
        <taxon>Echinostomatidae</taxon>
        <taxon>Echinostoma</taxon>
    </lineage>
</organism>
<protein>
    <submittedName>
        <fullName evidence="4">Cadherin_C domain-containing protein</fullName>
    </submittedName>
</protein>
<accession>A0A183AG14</accession>
<name>A0A183AG14_9TREM</name>
<reference evidence="2 3" key="2">
    <citation type="submission" date="2018-11" db="EMBL/GenBank/DDBJ databases">
        <authorList>
            <consortium name="Pathogen Informatics"/>
        </authorList>
    </citation>
    <scope>NUCLEOTIDE SEQUENCE [LARGE SCALE GENOMIC DNA]</scope>
    <source>
        <strain evidence="2 3">Egypt</strain>
    </source>
</reference>
<dbReference type="EMBL" id="UZAN01042816">
    <property type="protein sequence ID" value="VDP76862.1"/>
    <property type="molecule type" value="Genomic_DNA"/>
</dbReference>
<reference evidence="4" key="1">
    <citation type="submission" date="2016-06" db="UniProtKB">
        <authorList>
            <consortium name="WormBaseParasite"/>
        </authorList>
    </citation>
    <scope>IDENTIFICATION</scope>
</reference>
<proteinExistence type="predicted"/>
<evidence type="ECO:0000313" key="2">
    <source>
        <dbReference type="EMBL" id="VDP76862.1"/>
    </source>
</evidence>
<evidence type="ECO:0000313" key="3">
    <source>
        <dbReference type="Proteomes" id="UP000272942"/>
    </source>
</evidence>
<feature type="compositionally biased region" description="Acidic residues" evidence="1">
    <location>
        <begin position="12"/>
        <end position="21"/>
    </location>
</feature>
<gene>
    <name evidence="2" type="ORF">ECPE_LOCUS5899</name>
</gene>
<evidence type="ECO:0000256" key="1">
    <source>
        <dbReference type="SAM" id="MobiDB-lite"/>
    </source>
</evidence>
<dbReference type="WBParaSite" id="ECPE_0000591201-mRNA-1">
    <property type="protein sequence ID" value="ECPE_0000591201-mRNA-1"/>
    <property type="gene ID" value="ECPE_0000591201"/>
</dbReference>